<dbReference type="KEGG" id="sflv:IC614_04120"/>
<organism evidence="1 2">
    <name type="scientific">Allosphingosinicella flava</name>
    <dbReference type="NCBI Taxonomy" id="2771430"/>
    <lineage>
        <taxon>Bacteria</taxon>
        <taxon>Pseudomonadati</taxon>
        <taxon>Pseudomonadota</taxon>
        <taxon>Alphaproteobacteria</taxon>
        <taxon>Sphingomonadales</taxon>
        <taxon>Sphingomonadaceae</taxon>
        <taxon>Allosphingosinicella</taxon>
    </lineage>
</organism>
<dbReference type="RefSeq" id="WP_200972574.1">
    <property type="nucleotide sequence ID" value="NZ_CP065592.1"/>
</dbReference>
<name>A0A7T2GKY8_9SPHN</name>
<reference evidence="1 2" key="1">
    <citation type="submission" date="2020-11" db="EMBL/GenBank/DDBJ databases">
        <title>Genome seq and assembly of Sphingosinicella sp.</title>
        <authorList>
            <person name="Chhetri G."/>
        </authorList>
    </citation>
    <scope>NUCLEOTIDE SEQUENCE [LARGE SCALE GENOMIC DNA]</scope>
    <source>
        <strain evidence="1 2">UDD2</strain>
    </source>
</reference>
<evidence type="ECO:0000313" key="1">
    <source>
        <dbReference type="EMBL" id="QPQ55783.1"/>
    </source>
</evidence>
<protein>
    <submittedName>
        <fullName evidence="1">Uncharacterized protein</fullName>
    </submittedName>
</protein>
<dbReference type="Proteomes" id="UP000594873">
    <property type="component" value="Chromosome"/>
</dbReference>
<evidence type="ECO:0000313" key="2">
    <source>
        <dbReference type="Proteomes" id="UP000594873"/>
    </source>
</evidence>
<dbReference type="AlphaFoldDB" id="A0A7T2GKY8"/>
<keyword evidence="2" id="KW-1185">Reference proteome</keyword>
<proteinExistence type="predicted"/>
<accession>A0A7T2GKY8</accession>
<gene>
    <name evidence="1" type="ORF">IC614_04120</name>
</gene>
<sequence length="90" mass="9906">MQPAATIEAIPSAATAEANFPVLPAVQKQVRVFSKMELTAEGDPLRPIPADRVSDRPEIRLFRNFLSQAECEYLIDAAMPLVPAVRHHPS</sequence>
<dbReference type="EMBL" id="CP065592">
    <property type="protein sequence ID" value="QPQ55783.1"/>
    <property type="molecule type" value="Genomic_DNA"/>
</dbReference>